<dbReference type="Gene3D" id="3.40.50.1450">
    <property type="entry name" value="HybD-like"/>
    <property type="match status" value="1"/>
</dbReference>
<proteinExistence type="inferred from homology"/>
<keyword evidence="4" id="KW-0378">Hydrolase</keyword>
<evidence type="ECO:0000256" key="2">
    <source>
        <dbReference type="ARBA" id="ARBA00022670"/>
    </source>
</evidence>
<gene>
    <name evidence="6" type="ORF">MXD59_23135</name>
</gene>
<dbReference type="GO" id="GO:0008233">
    <property type="term" value="F:peptidase activity"/>
    <property type="evidence" value="ECO:0007669"/>
    <property type="project" value="UniProtKB-KW"/>
</dbReference>
<evidence type="ECO:0000256" key="1">
    <source>
        <dbReference type="ARBA" id="ARBA00006814"/>
    </source>
</evidence>
<dbReference type="RefSeq" id="WP_248826713.1">
    <property type="nucleotide sequence ID" value="NZ_JALKFT010000039.1"/>
</dbReference>
<name>A0ABT0K554_9ACTN</name>
<dbReference type="GO" id="GO:0006508">
    <property type="term" value="P:proteolysis"/>
    <property type="evidence" value="ECO:0007669"/>
    <property type="project" value="UniProtKB-KW"/>
</dbReference>
<accession>A0ABT0K554</accession>
<comment type="caution">
    <text evidence="6">The sequence shown here is derived from an EMBL/GenBank/DDBJ whole genome shotgun (WGS) entry which is preliminary data.</text>
</comment>
<dbReference type="Proteomes" id="UP001201873">
    <property type="component" value="Unassembled WGS sequence"/>
</dbReference>
<evidence type="ECO:0000313" key="6">
    <source>
        <dbReference type="EMBL" id="MCK9878622.1"/>
    </source>
</evidence>
<dbReference type="EMBL" id="JALKFT010000039">
    <property type="protein sequence ID" value="MCK9878622.1"/>
    <property type="molecule type" value="Genomic_DNA"/>
</dbReference>
<evidence type="ECO:0000313" key="7">
    <source>
        <dbReference type="Proteomes" id="UP001201873"/>
    </source>
</evidence>
<dbReference type="SUPFAM" id="SSF53163">
    <property type="entry name" value="HybD-like"/>
    <property type="match status" value="1"/>
</dbReference>
<dbReference type="InterPro" id="IPR023430">
    <property type="entry name" value="Pept_HybD-like_dom_sf"/>
</dbReference>
<dbReference type="PRINTS" id="PR00446">
    <property type="entry name" value="HYDRGNUPTAKE"/>
</dbReference>
<keyword evidence="2 6" id="KW-0645">Protease</keyword>
<keyword evidence="3" id="KW-0064">Aspartyl protease</keyword>
<comment type="similarity">
    <text evidence="1">Belongs to the peptidase A31 family.</text>
</comment>
<dbReference type="Pfam" id="PF01750">
    <property type="entry name" value="HycI"/>
    <property type="match status" value="1"/>
</dbReference>
<feature type="region of interest" description="Disordered" evidence="5">
    <location>
        <begin position="1"/>
        <end position="22"/>
    </location>
</feature>
<evidence type="ECO:0000256" key="3">
    <source>
        <dbReference type="ARBA" id="ARBA00022750"/>
    </source>
</evidence>
<keyword evidence="7" id="KW-1185">Reference proteome</keyword>
<sequence length="212" mass="21465">MTAEPAAGAPTGHGPAADAPTGLAALLDPPGIAPPSWTATVIGCGNLLRGDDGVGPVLIRHLAAVGVPADVRLVDGGTAGLDTAFAMRGARRVLIVDAARTGAVPGTIHRVPADQLAAADPPPAGTPPVGTPSLATLPQPHAVRWDQALVFARWLLGADFPTDIVVYLIEAGCLDPGADLTPAVRRSMERVQTMILNDLATSVDLTAGDHDA</sequence>
<dbReference type="PANTHER" id="PTHR30302">
    <property type="entry name" value="HYDROGENASE 1 MATURATION PROTEASE"/>
    <property type="match status" value="1"/>
</dbReference>
<dbReference type="PANTHER" id="PTHR30302:SF1">
    <property type="entry name" value="HYDROGENASE 2 MATURATION PROTEASE"/>
    <property type="match status" value="1"/>
</dbReference>
<reference evidence="6 7" key="1">
    <citation type="submission" date="2022-04" db="EMBL/GenBank/DDBJ databases">
        <title>Genome diversity in the genus Frankia.</title>
        <authorList>
            <person name="Carlos-Shanley C."/>
            <person name="Hahn D."/>
        </authorList>
    </citation>
    <scope>NUCLEOTIDE SEQUENCE [LARGE SCALE GENOMIC DNA]</scope>
    <source>
        <strain evidence="6 7">Ag45/Mut15</strain>
    </source>
</reference>
<organism evidence="6 7">
    <name type="scientific">Frankia umida</name>
    <dbReference type="NCBI Taxonomy" id="573489"/>
    <lineage>
        <taxon>Bacteria</taxon>
        <taxon>Bacillati</taxon>
        <taxon>Actinomycetota</taxon>
        <taxon>Actinomycetes</taxon>
        <taxon>Frankiales</taxon>
        <taxon>Frankiaceae</taxon>
        <taxon>Frankia</taxon>
    </lineage>
</organism>
<dbReference type="InterPro" id="IPR000671">
    <property type="entry name" value="Peptidase_A31"/>
</dbReference>
<evidence type="ECO:0000256" key="4">
    <source>
        <dbReference type="ARBA" id="ARBA00022801"/>
    </source>
</evidence>
<dbReference type="NCBIfam" id="TIGR00072">
    <property type="entry name" value="hydrog_prot"/>
    <property type="match status" value="1"/>
</dbReference>
<evidence type="ECO:0000256" key="5">
    <source>
        <dbReference type="SAM" id="MobiDB-lite"/>
    </source>
</evidence>
<protein>
    <submittedName>
        <fullName evidence="6">Hydrogenase maturation protease</fullName>
    </submittedName>
</protein>